<evidence type="ECO:0000259" key="3">
    <source>
        <dbReference type="PROSITE" id="PS50106"/>
    </source>
</evidence>
<dbReference type="KEGG" id="aaf:AURANDRAFT_62118"/>
<keyword evidence="2" id="KW-1133">Transmembrane helix</keyword>
<evidence type="ECO:0000313" key="4">
    <source>
        <dbReference type="EMBL" id="EGB10693.1"/>
    </source>
</evidence>
<feature type="transmembrane region" description="Helical" evidence="2">
    <location>
        <begin position="1645"/>
        <end position="1667"/>
    </location>
</feature>
<proteinExistence type="predicted"/>
<feature type="compositionally biased region" description="Basic and acidic residues" evidence="1">
    <location>
        <begin position="1480"/>
        <end position="1490"/>
    </location>
</feature>
<dbReference type="EMBL" id="GL833123">
    <property type="protein sequence ID" value="EGB10693.1"/>
    <property type="molecule type" value="Genomic_DNA"/>
</dbReference>
<feature type="region of interest" description="Disordered" evidence="1">
    <location>
        <begin position="1379"/>
        <end position="1418"/>
    </location>
</feature>
<dbReference type="SUPFAM" id="SSF52540">
    <property type="entry name" value="P-loop containing nucleoside triphosphate hydrolases"/>
    <property type="match status" value="1"/>
</dbReference>
<keyword evidence="5" id="KW-1185">Reference proteome</keyword>
<dbReference type="PROSITE" id="PS50096">
    <property type="entry name" value="IQ"/>
    <property type="match status" value="1"/>
</dbReference>
<keyword evidence="2" id="KW-0812">Transmembrane</keyword>
<feature type="region of interest" description="Disordered" evidence="1">
    <location>
        <begin position="559"/>
        <end position="579"/>
    </location>
</feature>
<gene>
    <name evidence="4" type="ORF">AURANDRAFT_62118</name>
</gene>
<feature type="compositionally biased region" description="Basic and acidic residues" evidence="1">
    <location>
        <begin position="818"/>
        <end position="830"/>
    </location>
</feature>
<dbReference type="Gene3D" id="3.40.50.300">
    <property type="entry name" value="P-loop containing nucleotide triphosphate hydrolases"/>
    <property type="match status" value="1"/>
</dbReference>
<feature type="region of interest" description="Disordered" evidence="1">
    <location>
        <begin position="1432"/>
        <end position="1638"/>
    </location>
</feature>
<feature type="region of interest" description="Disordered" evidence="1">
    <location>
        <begin position="630"/>
        <end position="653"/>
    </location>
</feature>
<feature type="compositionally biased region" description="Basic and acidic residues" evidence="1">
    <location>
        <begin position="1593"/>
        <end position="1608"/>
    </location>
</feature>
<feature type="compositionally biased region" description="Low complexity" evidence="1">
    <location>
        <begin position="1442"/>
        <end position="1471"/>
    </location>
</feature>
<dbReference type="InParanoid" id="F0Y2F0"/>
<feature type="compositionally biased region" description="Low complexity" evidence="1">
    <location>
        <begin position="1379"/>
        <end position="1390"/>
    </location>
</feature>
<keyword evidence="2" id="KW-0472">Membrane</keyword>
<dbReference type="eggNOG" id="ENOG502S3NV">
    <property type="taxonomic scope" value="Eukaryota"/>
</dbReference>
<sequence>MSRQYLGDGAAFHAWTLAKAPAAGNPAASALATRWCHNDLVETYVATFGRDRVLVLESETLRNHRDGALAEIQAFLGVDAVPTPLPVMNVCKADRYVGHFEGCYNGTSKVLPETRALWRPFFDACNADLEAFLGIRPGTLFDGKPKALDVGDDAERKREKEAERQRIEELTELYAYTLAKAEAEGNVDDWSELKSRRPATWSDSLYEFLGLQEKDDVPKPKEPTPEELEHETERVKLASKHWVNYDIRESLAPSLISEEEFDAAVKIGNLIRNFNARRAAARRRIGGEVKIMEREATKIKRIWRGYRGRIAMKEEKQRNFEEEKEWKAYEDFRTTLLNKGYTLSRWSHSKKILVPCTIRIDGSREYLVLSQNRFKSKQRRLKDIHTITRGYNSPFLRDLLQHKSPEKVLSLLLRNRAKGGKEESIDLMFELPGSGAKAGADASLASDGKFLRNKFFANFTKLQHELESDDAFFFNTDGVYCQVGRSVFDRWEQVTLIDPNWDKEIDEDERRVRLKRKYNERARKKAAKHVPYQYEPHPLPEGSKPQDDMTFVYEATVEPEDAASDDDAEGDEGEGASGDVDYKATWFSETVSIEYGEFLRARAKKKKGHEHEEIITAYEKEVFTLQAVGRSDRDGPPHPLFGRHRPGQRKFKENEPIPAPLEQLKPYFEKELKEVYGDIGVGGWRNRDDGSFELAEDEWRKLCKICDQGTKDQKTTGRKLVAAFNPELDKRRGSKGGDDDDAPRDKGTVDEAKLGKLKVAVLNVLWKKKDQKEGKMWRSSDRSYNTAQKKKLETEKILLAREAMARNEQLAQEAAAAEAKEKKLLGGKEDEDKEEGSDEERELAEAELEKEIEEELQEEGLGTEVGDGGEDTKEGDDDDDDEGDDDGGAGGDFKGAPTPAFEVVVLEISKKRQPPIALGLTVEKVDKLAGSRMFFRGKKGRRQAPHCALVLLDVDEDAPASISNAYQNEILRVGDYIVGVNGVYPKKIDALIQGTEKSQKRRVLNILRPKSARDDAQRLVFVRDGVEHEARLGADDEAVVGVASRVHDPEAEPNNMRRAALVALAAVACADLGERPLKRAEEVGFTGGWGSVKEARRLEMRTQAGWTWSFPGEPAAYAQRQEERKREILGLEHYQERLDNWVQYTQTRSVPNFTKNGFDVVDIDPALHERLKTRLHAGLERARKEGEVQGIYGANGPTFVNHGERDLLKELLPTMEAWVPTVQGGLTPVTAYGMRAYHRGASLAFHADRVDTHIVSGILHVDHAYDDEAKPWPIEIEGHDGLRHSVALKPGQMLLYESAKCPHGRSSALEGDFYASVFVHFKPRDMARDWPYNQKDIWLAVPPGWDAKPLRSDDNPGERWAGAFLTTDMTEVAGMPPRAAVPKAARPLPAKVEKARNKGKAPAPSPANRQRAQTRKAAPAIDPALLKAAEAAAEAAADDDAPPLAKPSLPKVAPKTLDPALLEAAEAAAEAASDDPPPEETPRGLLRPDEVDPAIRAAAEHRRGDSKVADDLDDAEAELAETEGDDGSNLEFADDAGRSATGRKLKGRSRRRIPSRTAKNKRGGPSRARSAVAKKLAENKKKRHLHRAAPQRTKVEHDANKQAHRDAGKDDDDDDDEDDDDDDDEPEEDDDDDDDEVETIIGGGFVLAGLGYWIGGISALSACSIFIRRAIVTKGRSLKEVCGGKSKKDSDLPTFTPQK</sequence>
<feature type="region of interest" description="Disordered" evidence="1">
    <location>
        <begin position="717"/>
        <end position="749"/>
    </location>
</feature>
<dbReference type="GeneID" id="20223742"/>
<feature type="compositionally biased region" description="Basic and acidic residues" evidence="1">
    <location>
        <begin position="214"/>
        <end position="224"/>
    </location>
</feature>
<evidence type="ECO:0000256" key="1">
    <source>
        <dbReference type="SAM" id="MobiDB-lite"/>
    </source>
</evidence>
<feature type="compositionally biased region" description="Basic residues" evidence="1">
    <location>
        <begin position="1580"/>
        <end position="1589"/>
    </location>
</feature>
<feature type="compositionally biased region" description="Basic and acidic residues" evidence="1">
    <location>
        <begin position="1498"/>
        <end position="1510"/>
    </location>
</feature>
<feature type="compositionally biased region" description="Acidic residues" evidence="1">
    <location>
        <begin position="831"/>
        <end position="842"/>
    </location>
</feature>
<feature type="compositionally biased region" description="Acidic residues" evidence="1">
    <location>
        <begin position="867"/>
        <end position="887"/>
    </location>
</feature>
<dbReference type="InterPro" id="IPR027417">
    <property type="entry name" value="P-loop_NTPase"/>
</dbReference>
<feature type="region of interest" description="Disordered" evidence="1">
    <location>
        <begin position="809"/>
        <end position="896"/>
    </location>
</feature>
<feature type="compositionally biased region" description="Basic and acidic residues" evidence="1">
    <location>
        <begin position="727"/>
        <end position="749"/>
    </location>
</feature>
<feature type="region of interest" description="Disordered" evidence="1">
    <location>
        <begin position="214"/>
        <end position="233"/>
    </location>
</feature>
<dbReference type="RefSeq" id="XP_009034284.1">
    <property type="nucleotide sequence ID" value="XM_009036036.1"/>
</dbReference>
<dbReference type="OrthoDB" id="37542at2759"/>
<reference evidence="4 5" key="1">
    <citation type="journal article" date="2011" name="Proc. Natl. Acad. Sci. U.S.A.">
        <title>Niche of harmful alga Aureococcus anophagefferens revealed through ecogenomics.</title>
        <authorList>
            <person name="Gobler C.J."/>
            <person name="Berry D.L."/>
            <person name="Dyhrman S.T."/>
            <person name="Wilhelm S.W."/>
            <person name="Salamov A."/>
            <person name="Lobanov A.V."/>
            <person name="Zhang Y."/>
            <person name="Collier J.L."/>
            <person name="Wurch L.L."/>
            <person name="Kustka A.B."/>
            <person name="Dill B.D."/>
            <person name="Shah M."/>
            <person name="VerBerkmoes N.C."/>
            <person name="Kuo A."/>
            <person name="Terry A."/>
            <person name="Pangilinan J."/>
            <person name="Lindquist E.A."/>
            <person name="Lucas S."/>
            <person name="Paulsen I.T."/>
            <person name="Hattenrath-Lehmann T.K."/>
            <person name="Talmage S.C."/>
            <person name="Walker E.A."/>
            <person name="Koch F."/>
            <person name="Burson A.M."/>
            <person name="Marcoval M.A."/>
            <person name="Tang Y.Z."/>
            <person name="Lecleir G.R."/>
            <person name="Coyne K.J."/>
            <person name="Berg G.M."/>
            <person name="Bertrand E.M."/>
            <person name="Saito M.A."/>
            <person name="Gladyshev V.N."/>
            <person name="Grigoriev I.V."/>
        </authorList>
    </citation>
    <scope>NUCLEOTIDE SEQUENCE [LARGE SCALE GENOMIC DNA]</scope>
    <source>
        <strain evidence="5">CCMP 1984</strain>
    </source>
</reference>
<feature type="compositionally biased region" description="Acidic residues" evidence="1">
    <location>
        <begin position="559"/>
        <end position="574"/>
    </location>
</feature>
<accession>F0Y2F0</accession>
<feature type="compositionally biased region" description="Basic residues" evidence="1">
    <location>
        <begin position="1541"/>
        <end position="1564"/>
    </location>
</feature>
<organism evidence="5">
    <name type="scientific">Aureococcus anophagefferens</name>
    <name type="common">Harmful bloom alga</name>
    <dbReference type="NCBI Taxonomy" id="44056"/>
    <lineage>
        <taxon>Eukaryota</taxon>
        <taxon>Sar</taxon>
        <taxon>Stramenopiles</taxon>
        <taxon>Ochrophyta</taxon>
        <taxon>Pelagophyceae</taxon>
        <taxon>Pelagomonadales</taxon>
        <taxon>Pelagomonadaceae</taxon>
        <taxon>Aureococcus</taxon>
    </lineage>
</organism>
<feature type="compositionally biased region" description="Acidic residues" evidence="1">
    <location>
        <begin position="1511"/>
        <end position="1534"/>
    </location>
</feature>
<evidence type="ECO:0000256" key="2">
    <source>
        <dbReference type="SAM" id="Phobius"/>
    </source>
</evidence>
<protein>
    <recommendedName>
        <fullName evidence="3">PDZ domain-containing protein</fullName>
    </recommendedName>
</protein>
<name>F0Y2F0_AURAN</name>
<dbReference type="PROSITE" id="PS50106">
    <property type="entry name" value="PDZ"/>
    <property type="match status" value="1"/>
</dbReference>
<evidence type="ECO:0000313" key="5">
    <source>
        <dbReference type="Proteomes" id="UP000002729"/>
    </source>
</evidence>
<feature type="compositionally biased region" description="Acidic residues" evidence="1">
    <location>
        <begin position="1609"/>
        <end position="1638"/>
    </location>
</feature>
<dbReference type="Proteomes" id="UP000002729">
    <property type="component" value="Unassembled WGS sequence"/>
</dbReference>
<dbReference type="InterPro" id="IPR001478">
    <property type="entry name" value="PDZ"/>
</dbReference>
<feature type="domain" description="PDZ" evidence="3">
    <location>
        <begin position="905"/>
        <end position="1010"/>
    </location>
</feature>